<dbReference type="Pfam" id="PF11836">
    <property type="entry name" value="Phage_TAC_11"/>
    <property type="match status" value="1"/>
</dbReference>
<sequence length="109" mass="10899">MANRHRGEVEAVLGGRRFTLCLTLGALAELEAAFAADNLPALCARLAEGAPSTRDLIRILAAGIRGGGTALTDAEVAALPAAGELEACMRAAVALLAATFGGGEDAANP</sequence>
<dbReference type="InterPro" id="IPR021791">
    <property type="entry name" value="Phage_TAC_11"/>
</dbReference>
<accession>A0ABT7AK93</accession>
<comment type="caution">
    <text evidence="1">The sequence shown here is derived from an EMBL/GenBank/DDBJ whole genome shotgun (WGS) entry which is preliminary data.</text>
</comment>
<protein>
    <submittedName>
        <fullName evidence="1">Gene transfer agent family protein</fullName>
    </submittedName>
</protein>
<gene>
    <name evidence="1" type="ORF">QNA08_12345</name>
</gene>
<evidence type="ECO:0000313" key="1">
    <source>
        <dbReference type="EMBL" id="MDJ1159026.1"/>
    </source>
</evidence>
<name>A0ABT7AK93_9HYPH</name>
<evidence type="ECO:0000313" key="2">
    <source>
        <dbReference type="Proteomes" id="UP001321492"/>
    </source>
</evidence>
<reference evidence="1 2" key="1">
    <citation type="submission" date="2023-05" db="EMBL/GenBank/DDBJ databases">
        <title>Chelatococcus sp. nov., a moderately thermophilic bacterium isolated from hot spring microbial mat.</title>
        <authorList>
            <person name="Hu C.-J."/>
            <person name="Li W.-J."/>
        </authorList>
    </citation>
    <scope>NUCLEOTIDE SEQUENCE [LARGE SCALE GENOMIC DNA]</scope>
    <source>
        <strain evidence="1 2">SYSU G07232</strain>
    </source>
</reference>
<keyword evidence="2" id="KW-1185">Reference proteome</keyword>
<proteinExistence type="predicted"/>
<dbReference type="RefSeq" id="WP_283741021.1">
    <property type="nucleotide sequence ID" value="NZ_JASJEV010000007.1"/>
</dbReference>
<organism evidence="1 2">
    <name type="scientific">Chelatococcus albus</name>
    <dbReference type="NCBI Taxonomy" id="3047466"/>
    <lineage>
        <taxon>Bacteria</taxon>
        <taxon>Pseudomonadati</taxon>
        <taxon>Pseudomonadota</taxon>
        <taxon>Alphaproteobacteria</taxon>
        <taxon>Hyphomicrobiales</taxon>
        <taxon>Chelatococcaceae</taxon>
        <taxon>Chelatococcus</taxon>
    </lineage>
</organism>
<dbReference type="EMBL" id="JASJEV010000007">
    <property type="protein sequence ID" value="MDJ1159026.1"/>
    <property type="molecule type" value="Genomic_DNA"/>
</dbReference>
<dbReference type="Proteomes" id="UP001321492">
    <property type="component" value="Unassembled WGS sequence"/>
</dbReference>